<dbReference type="Pfam" id="PF11127">
    <property type="entry name" value="YgaP-like_TM"/>
    <property type="match status" value="1"/>
</dbReference>
<proteinExistence type="predicted"/>
<dbReference type="RefSeq" id="WP_065972239.1">
    <property type="nucleotide sequence ID" value="NZ_CP080624.1"/>
</dbReference>
<dbReference type="EMBL" id="PSYR01000002">
    <property type="protein sequence ID" value="RCN56319.1"/>
    <property type="molecule type" value="Genomic_DNA"/>
</dbReference>
<accession>A0A1C2FXC1</accession>
<dbReference type="STRING" id="163359.A9R16_05085"/>
<evidence type="ECO:0000313" key="1">
    <source>
        <dbReference type="EMBL" id="RCN56319.1"/>
    </source>
</evidence>
<protein>
    <submittedName>
        <fullName evidence="1">DUF2892 domain-containing protein</fullName>
    </submittedName>
</protein>
<keyword evidence="2" id="KW-1185">Reference proteome</keyword>
<evidence type="ECO:0000313" key="2">
    <source>
        <dbReference type="Proteomes" id="UP000253250"/>
    </source>
</evidence>
<name>A0A1C2FXC1_9GAMM</name>
<organism evidence="1 2">
    <name type="scientific">Acidiferrobacter thiooxydans</name>
    <dbReference type="NCBI Taxonomy" id="163359"/>
    <lineage>
        <taxon>Bacteria</taxon>
        <taxon>Pseudomonadati</taxon>
        <taxon>Pseudomonadota</taxon>
        <taxon>Gammaproteobacteria</taxon>
        <taxon>Acidiferrobacterales</taxon>
        <taxon>Acidiferrobacteraceae</taxon>
        <taxon>Acidiferrobacter</taxon>
    </lineage>
</organism>
<dbReference type="AlphaFoldDB" id="A0A1C2FXC1"/>
<sequence length="77" mass="8113">MIYIKNLPVWERIARLIAAVAVATYGVVDVRDPWGWVAVAVAAGLALTGVFGFCPACALAGRRLAKQAGNASRPPHP</sequence>
<comment type="caution">
    <text evidence="1">The sequence shown here is derived from an EMBL/GenBank/DDBJ whole genome shotgun (WGS) entry which is preliminary data.</text>
</comment>
<gene>
    <name evidence="1" type="ORF">C4900_10795</name>
</gene>
<dbReference type="InterPro" id="IPR021309">
    <property type="entry name" value="YgaP-like_TM"/>
</dbReference>
<reference evidence="1 2" key="1">
    <citation type="submission" date="2018-02" db="EMBL/GenBank/DDBJ databases">
        <title>Insights into the biology of acidophilic members of the Acidiferrobacteraceae family derived from comparative genomic analyses.</title>
        <authorList>
            <person name="Issotta F."/>
            <person name="Thyssen C."/>
            <person name="Mena C."/>
            <person name="Moya A."/>
            <person name="Bellenberg S."/>
            <person name="Sproer C."/>
            <person name="Covarrubias P.C."/>
            <person name="Sand W."/>
            <person name="Quatrini R."/>
            <person name="Vera M."/>
        </authorList>
    </citation>
    <scope>NUCLEOTIDE SEQUENCE [LARGE SCALE GENOMIC DNA]</scope>
    <source>
        <strain evidence="2">m-1</strain>
    </source>
</reference>
<dbReference type="Proteomes" id="UP000253250">
    <property type="component" value="Unassembled WGS sequence"/>
</dbReference>